<reference evidence="1 2" key="1">
    <citation type="journal article" date="2014" name="Genome Announc.">
        <title>Draft Genome Sequences of Marine Flavobacterium Nonlabens Strains NR17, NR24, NR27, NR32, NR33, and Ara13.</title>
        <authorList>
            <person name="Nakanishi M."/>
            <person name="Meirelles P."/>
            <person name="Suzuki R."/>
            <person name="Takatani N."/>
            <person name="Mino S."/>
            <person name="Suda W."/>
            <person name="Oshima K."/>
            <person name="Hattori M."/>
            <person name="Ohkuma M."/>
            <person name="Hosokawa M."/>
            <person name="Miyashita K."/>
            <person name="Thompson F.L."/>
            <person name="Niwa A."/>
            <person name="Sawabe T."/>
            <person name="Sawabe T."/>
        </authorList>
    </citation>
    <scope>NUCLEOTIDE SEQUENCE [LARGE SCALE GENOMIC DNA]</scope>
    <source>
        <strain evidence="2">JCM19296</strain>
    </source>
</reference>
<proteinExistence type="predicted"/>
<evidence type="ECO:0000313" key="2">
    <source>
        <dbReference type="Proteomes" id="UP000028980"/>
    </source>
</evidence>
<accession>A0A081DA31</accession>
<name>A0A081DA31_NONUL</name>
<comment type="caution">
    <text evidence="1">The sequence shown here is derived from an EMBL/GenBank/DDBJ whole genome shotgun (WGS) entry which is preliminary data.</text>
</comment>
<protein>
    <submittedName>
        <fullName evidence="1">Uncharacterized protein</fullName>
    </submittedName>
</protein>
<dbReference type="AlphaFoldDB" id="A0A081DA31"/>
<dbReference type="EMBL" id="BBLG01000002">
    <property type="protein sequence ID" value="GAK75777.1"/>
    <property type="molecule type" value="Genomic_DNA"/>
</dbReference>
<gene>
    <name evidence="1" type="ORF">JCM19296_1369</name>
</gene>
<dbReference type="Proteomes" id="UP000028980">
    <property type="component" value="Unassembled WGS sequence"/>
</dbReference>
<dbReference type="Pfam" id="PF21857">
    <property type="entry name" value="DUF6913"/>
    <property type="match status" value="1"/>
</dbReference>
<dbReference type="InterPro" id="IPR054207">
    <property type="entry name" value="DUF6913"/>
</dbReference>
<organism evidence="1 2">
    <name type="scientific">Nonlabens ulvanivorans</name>
    <name type="common">Persicivirga ulvanivorans</name>
    <dbReference type="NCBI Taxonomy" id="906888"/>
    <lineage>
        <taxon>Bacteria</taxon>
        <taxon>Pseudomonadati</taxon>
        <taxon>Bacteroidota</taxon>
        <taxon>Flavobacteriia</taxon>
        <taxon>Flavobacteriales</taxon>
        <taxon>Flavobacteriaceae</taxon>
        <taxon>Nonlabens</taxon>
    </lineage>
</organism>
<evidence type="ECO:0000313" key="1">
    <source>
        <dbReference type="EMBL" id="GAK75777.1"/>
    </source>
</evidence>
<sequence length="170" mass="19534">MIFNGIKRRWLRKELQKLQKEQVRPSIKWPQSLVVIYDGQQVSDISPFLKWAEELGIKEDAVTCIAYVNDKKKSTITDAHLIDRKLIKWSGGITDSETKELLSKTFDLQINHFNTDNDLIDYVSLALPSGLKVAYGSDNESLFDLSISVDLKDYKGLIIELKKYLKILTQ</sequence>